<evidence type="ECO:0000313" key="1">
    <source>
        <dbReference type="Proteomes" id="UP000887580"/>
    </source>
</evidence>
<dbReference type="Proteomes" id="UP000887580">
    <property type="component" value="Unplaced"/>
</dbReference>
<dbReference type="WBParaSite" id="PS1159_v2.g12882.t1">
    <property type="protein sequence ID" value="PS1159_v2.g12882.t1"/>
    <property type="gene ID" value="PS1159_v2.g12882"/>
</dbReference>
<sequence length="356" mass="40896">MSTENGGNKPPPSAGAAAGDAKSLEPNQMSSRDYYFDSYAHYGIHEEMLKDEVRTKTYRNSIYHNKHLFKDKVVMDVGSGTGILSMFAAQAGAKRVFAVEFSSMAKQSEKIIKDNKLDHIVTVLHSKMEDITELPDGIEKVDVIISEWMGYCLLYESMLNTVIYARDKWLAHDGVLMPDKARLYITAIEDRQYKDDKINWWENVYGFNMSSIREVAISEPLVDCVDPNQVVTNNCLIKDIDLYTTTVADLSFESDFQLNCNRNDYVHAMVTYFIVEFSKCHKRTGFSTSPDSQYTHWKQTVFYLRDALTVKKGETLNGYITCKPNERNERDLDFTIGIKFNGEICDLQEENKYRMH</sequence>
<evidence type="ECO:0000313" key="2">
    <source>
        <dbReference type="WBParaSite" id="PS1159_v2.g12882.t1"/>
    </source>
</evidence>
<protein>
    <submittedName>
        <fullName evidence="2">Protein arginine N-methyltransferase 1</fullName>
    </submittedName>
</protein>
<proteinExistence type="predicted"/>
<reference evidence="2" key="1">
    <citation type="submission" date="2022-11" db="UniProtKB">
        <authorList>
            <consortium name="WormBaseParasite"/>
        </authorList>
    </citation>
    <scope>IDENTIFICATION</scope>
</reference>
<organism evidence="1 2">
    <name type="scientific">Panagrolaimus sp. PS1159</name>
    <dbReference type="NCBI Taxonomy" id="55785"/>
    <lineage>
        <taxon>Eukaryota</taxon>
        <taxon>Metazoa</taxon>
        <taxon>Ecdysozoa</taxon>
        <taxon>Nematoda</taxon>
        <taxon>Chromadorea</taxon>
        <taxon>Rhabditida</taxon>
        <taxon>Tylenchina</taxon>
        <taxon>Panagrolaimomorpha</taxon>
        <taxon>Panagrolaimoidea</taxon>
        <taxon>Panagrolaimidae</taxon>
        <taxon>Panagrolaimus</taxon>
    </lineage>
</organism>
<name>A0AC35F1P4_9BILA</name>
<accession>A0AC35F1P4</accession>